<evidence type="ECO:0000256" key="15">
    <source>
        <dbReference type="SAM" id="Phobius"/>
    </source>
</evidence>
<evidence type="ECO:0000313" key="17">
    <source>
        <dbReference type="EMBL" id="ERJ10921.1"/>
    </source>
</evidence>
<comment type="subcellular location">
    <subcellularLocation>
        <location evidence="1">Cell inner membrane</location>
        <topology evidence="1">Multi-pass membrane protein</topology>
    </subcellularLocation>
</comment>
<evidence type="ECO:0000259" key="16">
    <source>
        <dbReference type="PROSITE" id="PS51711"/>
    </source>
</evidence>
<keyword evidence="9 15" id="KW-1133">Transmembrane helix</keyword>
<dbReference type="GO" id="GO:0005886">
    <property type="term" value="C:plasma membrane"/>
    <property type="evidence" value="ECO:0007669"/>
    <property type="project" value="UniProtKB-SubCell"/>
</dbReference>
<evidence type="ECO:0000256" key="7">
    <source>
        <dbReference type="ARBA" id="ARBA00022692"/>
    </source>
</evidence>
<dbReference type="FunFam" id="3.40.50.300:FF:000426">
    <property type="entry name" value="Ferrous iron transport protein B"/>
    <property type="match status" value="1"/>
</dbReference>
<evidence type="ECO:0000256" key="3">
    <source>
        <dbReference type="ARBA" id="ARBA00022448"/>
    </source>
</evidence>
<evidence type="ECO:0000256" key="12">
    <source>
        <dbReference type="ARBA" id="ARBA00023134"/>
    </source>
</evidence>
<dbReference type="RefSeq" id="WP_008824704.1">
    <property type="nucleotide sequence ID" value="NZ_AFNU02000023.1"/>
</dbReference>
<keyword evidence="13 15" id="KW-0472">Membrane</keyword>
<keyword evidence="7 15" id="KW-0812">Transmembrane</keyword>
<feature type="transmembrane region" description="Helical" evidence="15">
    <location>
        <begin position="557"/>
        <end position="576"/>
    </location>
</feature>
<feature type="transmembrane region" description="Helical" evidence="15">
    <location>
        <begin position="391"/>
        <end position="410"/>
    </location>
</feature>
<dbReference type="Pfam" id="PF07670">
    <property type="entry name" value="Gate"/>
    <property type="match status" value="2"/>
</dbReference>
<feature type="transmembrane region" description="Helical" evidence="15">
    <location>
        <begin position="622"/>
        <end position="641"/>
    </location>
</feature>
<dbReference type="InterPro" id="IPR050860">
    <property type="entry name" value="FeoB_GTPase"/>
</dbReference>
<accession>U2E7P6</accession>
<feature type="transmembrane region" description="Helical" evidence="15">
    <location>
        <begin position="215"/>
        <end position="234"/>
    </location>
</feature>
<keyword evidence="3" id="KW-0813">Transport</keyword>
<feature type="transmembrane region" description="Helical" evidence="15">
    <location>
        <begin position="588"/>
        <end position="610"/>
    </location>
</feature>
<dbReference type="OrthoDB" id="9809127at2"/>
<proteinExistence type="predicted"/>
<dbReference type="InterPro" id="IPR011640">
    <property type="entry name" value="Fe2_transport_prot_B_C"/>
</dbReference>
<evidence type="ECO:0000313" key="18">
    <source>
        <dbReference type="Proteomes" id="UP000005707"/>
    </source>
</evidence>
<evidence type="ECO:0000256" key="4">
    <source>
        <dbReference type="ARBA" id="ARBA00022475"/>
    </source>
</evidence>
<dbReference type="Gene3D" id="3.40.50.300">
    <property type="entry name" value="P-loop containing nucleotide triphosphate hydrolases"/>
    <property type="match status" value="1"/>
</dbReference>
<feature type="domain" description="FeoB-type G" evidence="16">
    <location>
        <begin position="1"/>
        <end position="162"/>
    </location>
</feature>
<dbReference type="EMBL" id="AFNU02000023">
    <property type="protein sequence ID" value="ERJ10921.1"/>
    <property type="molecule type" value="Genomic_DNA"/>
</dbReference>
<gene>
    <name evidence="17" type="ORF">HLPCO_003085</name>
</gene>
<dbReference type="Proteomes" id="UP000005707">
    <property type="component" value="Unassembled WGS sequence"/>
</dbReference>
<keyword evidence="12" id="KW-0342">GTP-binding</keyword>
<feature type="transmembrane region" description="Helical" evidence="15">
    <location>
        <begin position="485"/>
        <end position="508"/>
    </location>
</feature>
<dbReference type="PANTHER" id="PTHR43185">
    <property type="entry name" value="FERROUS IRON TRANSPORT PROTEIN B"/>
    <property type="match status" value="1"/>
</dbReference>
<sequence>MKIALAGNPNSGKTTLYNALTGSNEHVANWSGVTVDKREATLKERLAKDVTVVDLPGAYSIRPYTSEESITRDFVKEEGPDVIINVVDATNLNRSLFFTTQLLELGIPLVVALNKSDLAATKTEIDIEKLEEELKCPIVEIVALKGKGLDVLIENAKKVSEENTQENAFTSLATFTTIDKQDLERYRIVNDIAEKVETKKEMAKTSALQETIDHYVTNPFIGILLFVGIMALAFQLSINTVGLFIADSLVAFIEGIQGSIADSLAGAGTNEFLSALLTDGIIGGFAAVIGFLPLIMVLMFILSLVEDSGFLARIAMIFDPLFKKIGLSGKSIIPMIVGYGCAIPGVMSTRTIKNEKQRRMTTLLTPFVPCGAKAPIIALFVGAFFNESALVFGITYLVAFLLIILVGLLIKAITGADDVKNYFIVELPEYRLPSVKRSFLKMMDTGKEFAIRAGTIIVLANTVVFLMGSFDFNLRLVGDSVDNSILAAVASPFALLLIPLGIGVWQLAAAAVTGFIAKEEVVGTLAVVYAMSSAINVEEFELTNGFILRETMGITAVAALAFMFFNLFTPPCFAAIGAMKAELKSRKWLVNGIILQFGVGYLVAMVVYQIGTIITYGELGEGFVASLVILAATIVYFSFLIKTSKEKKTLTYSNKVAFEK</sequence>
<dbReference type="InterPro" id="IPR011642">
    <property type="entry name" value="Gate_dom"/>
</dbReference>
<protein>
    <recommendedName>
        <fullName evidence="2">Fe(2+) transporter FeoB</fullName>
    </recommendedName>
    <alternativeName>
        <fullName evidence="14">Ferrous iron transport protein B</fullName>
    </alternativeName>
</protein>
<dbReference type="STRING" id="1033810.HLPCO_003085"/>
<dbReference type="InterPro" id="IPR005225">
    <property type="entry name" value="Small_GTP-bd"/>
</dbReference>
<dbReference type="AlphaFoldDB" id="U2E7P6"/>
<dbReference type="CDD" id="cd01879">
    <property type="entry name" value="FeoB"/>
    <property type="match status" value="1"/>
</dbReference>
<dbReference type="eggNOG" id="COG0370">
    <property type="taxonomic scope" value="Bacteria"/>
</dbReference>
<keyword evidence="5" id="KW-0410">Iron transport</keyword>
<name>U2E7P6_9MOLU</name>
<evidence type="ECO:0000256" key="5">
    <source>
        <dbReference type="ARBA" id="ARBA00022496"/>
    </source>
</evidence>
<reference evidence="17 18" key="2">
    <citation type="journal article" date="2013" name="PLoS ONE">
        <title>INDIGO - INtegrated Data Warehouse of MIcrobial GenOmes with Examples from the Red Sea Extremophiles.</title>
        <authorList>
            <person name="Alam I."/>
            <person name="Antunes A."/>
            <person name="Kamau A.A."/>
            <person name="Ba Alawi W."/>
            <person name="Kalkatawi M."/>
            <person name="Stingl U."/>
            <person name="Bajic V.B."/>
        </authorList>
    </citation>
    <scope>NUCLEOTIDE SEQUENCE [LARGE SCALE GENOMIC DNA]</scope>
    <source>
        <strain evidence="17 18">SSD-17B</strain>
    </source>
</reference>
<evidence type="ECO:0000256" key="8">
    <source>
        <dbReference type="ARBA" id="ARBA00022741"/>
    </source>
</evidence>
<reference evidence="17 18" key="1">
    <citation type="journal article" date="2011" name="J. Bacteriol.">
        <title>Genome sequence of Haloplasma contractile, an unusual contractile bacterium from a deep-sea anoxic brine lake.</title>
        <authorList>
            <person name="Antunes A."/>
            <person name="Alam I."/>
            <person name="El Dorry H."/>
            <person name="Siam R."/>
            <person name="Robertson A."/>
            <person name="Bajic V.B."/>
            <person name="Stingl U."/>
        </authorList>
    </citation>
    <scope>NUCLEOTIDE SEQUENCE [LARGE SCALE GENOMIC DNA]</scope>
    <source>
        <strain evidence="17 18">SSD-17B</strain>
    </source>
</reference>
<dbReference type="PROSITE" id="PS51711">
    <property type="entry name" value="G_FEOB"/>
    <property type="match status" value="1"/>
</dbReference>
<keyword evidence="18" id="KW-1185">Reference proteome</keyword>
<evidence type="ECO:0000256" key="14">
    <source>
        <dbReference type="ARBA" id="ARBA00031200"/>
    </source>
</evidence>
<dbReference type="GO" id="GO:0015093">
    <property type="term" value="F:ferrous iron transmembrane transporter activity"/>
    <property type="evidence" value="ECO:0007669"/>
    <property type="project" value="InterPro"/>
</dbReference>
<feature type="transmembrane region" description="Helical" evidence="15">
    <location>
        <begin position="363"/>
        <end position="385"/>
    </location>
</feature>
<dbReference type="PANTHER" id="PTHR43185:SF1">
    <property type="entry name" value="FE(2+) TRANSPORTER FEOB"/>
    <property type="match status" value="1"/>
</dbReference>
<keyword evidence="6" id="KW-0997">Cell inner membrane</keyword>
<evidence type="ECO:0000256" key="11">
    <source>
        <dbReference type="ARBA" id="ARBA00023065"/>
    </source>
</evidence>
<dbReference type="NCBIfam" id="TIGR00231">
    <property type="entry name" value="small_GTP"/>
    <property type="match status" value="1"/>
</dbReference>
<evidence type="ECO:0000256" key="9">
    <source>
        <dbReference type="ARBA" id="ARBA00022989"/>
    </source>
</evidence>
<feature type="transmembrane region" description="Helical" evidence="15">
    <location>
        <begin position="281"/>
        <end position="305"/>
    </location>
</feature>
<dbReference type="InterPro" id="IPR030389">
    <property type="entry name" value="G_FEOB_dom"/>
</dbReference>
<evidence type="ECO:0000256" key="2">
    <source>
        <dbReference type="ARBA" id="ARBA00022371"/>
    </source>
</evidence>
<dbReference type="SUPFAM" id="SSF52540">
    <property type="entry name" value="P-loop containing nucleoside triphosphate hydrolases"/>
    <property type="match status" value="1"/>
</dbReference>
<keyword evidence="8" id="KW-0547">Nucleotide-binding</keyword>
<keyword evidence="10" id="KW-0408">Iron</keyword>
<dbReference type="Pfam" id="PF02421">
    <property type="entry name" value="FeoB_N"/>
    <property type="match status" value="1"/>
</dbReference>
<dbReference type="InParanoid" id="U2E7P6"/>
<evidence type="ECO:0000256" key="1">
    <source>
        <dbReference type="ARBA" id="ARBA00004429"/>
    </source>
</evidence>
<dbReference type="GO" id="GO:0005525">
    <property type="term" value="F:GTP binding"/>
    <property type="evidence" value="ECO:0007669"/>
    <property type="project" value="UniProtKB-KW"/>
</dbReference>
<dbReference type="Pfam" id="PF07664">
    <property type="entry name" value="FeoB_C"/>
    <property type="match status" value="1"/>
</dbReference>
<evidence type="ECO:0000256" key="13">
    <source>
        <dbReference type="ARBA" id="ARBA00023136"/>
    </source>
</evidence>
<keyword evidence="4" id="KW-1003">Cell membrane</keyword>
<keyword evidence="11" id="KW-0406">Ion transport</keyword>
<organism evidence="17 18">
    <name type="scientific">Haloplasma contractile SSD-17B</name>
    <dbReference type="NCBI Taxonomy" id="1033810"/>
    <lineage>
        <taxon>Bacteria</taxon>
        <taxon>Bacillati</taxon>
        <taxon>Mycoplasmatota</taxon>
        <taxon>Mollicutes</taxon>
        <taxon>Haloplasmatales</taxon>
        <taxon>Haloplasmataceae</taxon>
        <taxon>Haloplasma</taxon>
    </lineage>
</organism>
<feature type="transmembrane region" description="Helical" evidence="15">
    <location>
        <begin position="449"/>
        <end position="470"/>
    </location>
</feature>
<dbReference type="InterPro" id="IPR027417">
    <property type="entry name" value="P-loop_NTPase"/>
</dbReference>
<evidence type="ECO:0000256" key="10">
    <source>
        <dbReference type="ARBA" id="ARBA00023004"/>
    </source>
</evidence>
<evidence type="ECO:0000256" key="6">
    <source>
        <dbReference type="ARBA" id="ARBA00022519"/>
    </source>
</evidence>
<comment type="caution">
    <text evidence="17">The sequence shown here is derived from an EMBL/GenBank/DDBJ whole genome shotgun (WGS) entry which is preliminary data.</text>
</comment>